<accession>A0AB73T5S8</accession>
<proteinExistence type="predicted"/>
<sequence length="359" mass="40300">MSYNGLGTGMGNLSRLSDARTRSVSPENFTGEKGNGARAVEGTGAECARELGQGWKISPSVRIPGKSTAVMADIEGPGAIQHIWLTCPHTDFRSLIIRFYWDGEETPSVEVPVGDFFCQGWCEKANLSSLAVCVNPSGGLNCYWEMPFRRRARITMENLAEAESVLYYQVTYCLTEVPEDSAYFHAQFRRDNPLKYKEVHTVLDNVSGRGHYVGTYLAWGVNNSNWWGEGEIKFYMDGDTEYPTICGTGTEDYIGGAWNFEFPSGQYGIFSTPYSGLHQVIKPDGLYRSQQRFGMYRWHITDPIRFEKDLKVTIQALGWRSGMRYLPLQDDIASVGYWYQTEPHAAFPGLGAANDLEVI</sequence>
<dbReference type="Proteomes" id="UP000245412">
    <property type="component" value="Unassembled WGS sequence"/>
</dbReference>
<dbReference type="RefSeq" id="WP_109625780.1">
    <property type="nucleotide sequence ID" value="NZ_JANKBI010000008.1"/>
</dbReference>
<organism evidence="2 3">
    <name type="scientific">Murimonas intestini</name>
    <dbReference type="NCBI Taxonomy" id="1337051"/>
    <lineage>
        <taxon>Bacteria</taxon>
        <taxon>Bacillati</taxon>
        <taxon>Bacillota</taxon>
        <taxon>Clostridia</taxon>
        <taxon>Lachnospirales</taxon>
        <taxon>Lachnospiraceae</taxon>
        <taxon>Murimonas</taxon>
    </lineage>
</organism>
<evidence type="ECO:0000313" key="2">
    <source>
        <dbReference type="EMBL" id="PWJ76629.1"/>
    </source>
</evidence>
<reference evidence="2 3" key="1">
    <citation type="submission" date="2018-05" db="EMBL/GenBank/DDBJ databases">
        <authorList>
            <person name="Goeker M."/>
            <person name="Huntemann M."/>
            <person name="Clum A."/>
            <person name="Pillay M."/>
            <person name="Palaniappan K."/>
            <person name="Varghese N."/>
            <person name="Mikhailova N."/>
            <person name="Stamatis D."/>
            <person name="Reddy T."/>
            <person name="Daum C."/>
            <person name="Shapiro N."/>
            <person name="Ivanova N."/>
            <person name="Kyrpides N."/>
            <person name="Woyke T."/>
        </authorList>
    </citation>
    <scope>NUCLEOTIDE SEQUENCE [LARGE SCALE GENOMIC DNA]</scope>
    <source>
        <strain evidence="2 3">DSM 26524</strain>
    </source>
</reference>
<evidence type="ECO:0000256" key="1">
    <source>
        <dbReference type="SAM" id="MobiDB-lite"/>
    </source>
</evidence>
<evidence type="ECO:0008006" key="4">
    <source>
        <dbReference type="Google" id="ProtNLM"/>
    </source>
</evidence>
<dbReference type="Gene3D" id="2.60.120.1390">
    <property type="match status" value="1"/>
</dbReference>
<dbReference type="EMBL" id="QGGY01000004">
    <property type="protein sequence ID" value="PWJ76629.1"/>
    <property type="molecule type" value="Genomic_DNA"/>
</dbReference>
<feature type="region of interest" description="Disordered" evidence="1">
    <location>
        <begin position="18"/>
        <end position="37"/>
    </location>
</feature>
<dbReference type="AlphaFoldDB" id="A0AB73T5S8"/>
<name>A0AB73T5S8_9FIRM</name>
<protein>
    <recommendedName>
        <fullName evidence="4">DUF2961 domain-containing protein</fullName>
    </recommendedName>
</protein>
<dbReference type="Pfam" id="PF11175">
    <property type="entry name" value="DUF2961"/>
    <property type="match status" value="1"/>
</dbReference>
<evidence type="ECO:0000313" key="3">
    <source>
        <dbReference type="Proteomes" id="UP000245412"/>
    </source>
</evidence>
<gene>
    <name evidence="2" type="ORF">C7383_10475</name>
</gene>
<keyword evidence="3" id="KW-1185">Reference proteome</keyword>
<comment type="caution">
    <text evidence="2">The sequence shown here is derived from an EMBL/GenBank/DDBJ whole genome shotgun (WGS) entry which is preliminary data.</text>
</comment>
<dbReference type="InterPro" id="IPR021345">
    <property type="entry name" value="DUF2961"/>
</dbReference>